<reference evidence="4 5" key="1">
    <citation type="submission" date="2018-09" db="EMBL/GenBank/DDBJ databases">
        <title>Mesorhizobium carmichaelinearum sp. nov. isolated from Carmichaelinea spp. root nodules in New Zealand.</title>
        <authorList>
            <person name="De Meyer S.E."/>
        </authorList>
    </citation>
    <scope>NUCLEOTIDE SEQUENCE [LARGE SCALE GENOMIC DNA]</scope>
    <source>
        <strain evidence="4 5">ICMP19557</strain>
    </source>
</reference>
<dbReference type="Pfam" id="PF01425">
    <property type="entry name" value="Amidase"/>
    <property type="match status" value="1"/>
</dbReference>
<dbReference type="OrthoDB" id="9811471at2"/>
<sequence>MHSVRDHLEKNILARLAARAGEERVFTTLYAEAARAAADASDARKRAGVTLGPLDGTIVSIKDLFDVAGEATTAGSLMLKNAAPAQRDAAIVSRLRQAGAVIIGKTNMTEFAFTAIGDNQHYGTPGNAMDSSRIPGGSSSGAGVSVGEGTCDIAIGSDTGGSVRIPASLNGVVGFKPTARRVPLTGAYPLSATLDSIGPLALSVAACAIADAAMAGEELPAPHLPLPLAGLRVGIPRGPLFEDTESEVAAAFDRSLRKIEPTGARLADISMDDLLAAMRAATRRGSIAAMEGAEIHADWLATGASVPVDPWVSGPLSRAAAIPTPVYIRAMRRRAALCIAMDERLASVDVLALPTTPVTAPTIVSMTENADLRERTEGLLLRNTQVANQFDLCAISLPMPGMTLQAGLMLVARNGHDHHLLRIAAEVEALLVC</sequence>
<dbReference type="NCBIfam" id="NF004622">
    <property type="entry name" value="PRK05962.1"/>
    <property type="match status" value="1"/>
</dbReference>
<feature type="domain" description="Amidase" evidence="3">
    <location>
        <begin position="17"/>
        <end position="421"/>
    </location>
</feature>
<evidence type="ECO:0000259" key="3">
    <source>
        <dbReference type="Pfam" id="PF01425"/>
    </source>
</evidence>
<accession>A0A3A5KX68</accession>
<proteinExistence type="predicted"/>
<dbReference type="PANTHER" id="PTHR11895:SF176">
    <property type="entry name" value="AMIDASE AMID-RELATED"/>
    <property type="match status" value="1"/>
</dbReference>
<evidence type="ECO:0000256" key="1">
    <source>
        <dbReference type="ARBA" id="ARBA00003871"/>
    </source>
</evidence>
<dbReference type="SUPFAM" id="SSF75304">
    <property type="entry name" value="Amidase signature (AS) enzymes"/>
    <property type="match status" value="1"/>
</dbReference>
<keyword evidence="5" id="KW-1185">Reference proteome</keyword>
<dbReference type="Gene3D" id="3.90.1300.10">
    <property type="entry name" value="Amidase signature (AS) domain"/>
    <property type="match status" value="1"/>
</dbReference>
<dbReference type="InterPro" id="IPR000120">
    <property type="entry name" value="Amidase"/>
</dbReference>
<comment type="function">
    <text evidence="1">Hydrolyzes indole-3-acetamide (IAM) into indole-3-acetic acid (IAA).</text>
</comment>
<dbReference type="InterPro" id="IPR036928">
    <property type="entry name" value="AS_sf"/>
</dbReference>
<gene>
    <name evidence="4" type="ORF">D3227_09610</name>
</gene>
<evidence type="ECO:0000313" key="4">
    <source>
        <dbReference type="EMBL" id="RJT40236.1"/>
    </source>
</evidence>
<evidence type="ECO:0000313" key="5">
    <source>
        <dbReference type="Proteomes" id="UP000272706"/>
    </source>
</evidence>
<dbReference type="AlphaFoldDB" id="A0A3A5KX68"/>
<dbReference type="EMBL" id="QZWZ01000006">
    <property type="protein sequence ID" value="RJT40236.1"/>
    <property type="molecule type" value="Genomic_DNA"/>
</dbReference>
<dbReference type="InterPro" id="IPR020556">
    <property type="entry name" value="Amidase_CS"/>
</dbReference>
<organism evidence="4 5">
    <name type="scientific">Mesorhizobium waimense</name>
    <dbReference type="NCBI Taxonomy" id="1300307"/>
    <lineage>
        <taxon>Bacteria</taxon>
        <taxon>Pseudomonadati</taxon>
        <taxon>Pseudomonadota</taxon>
        <taxon>Alphaproteobacteria</taxon>
        <taxon>Hyphomicrobiales</taxon>
        <taxon>Phyllobacteriaceae</taxon>
        <taxon>Mesorhizobium</taxon>
    </lineage>
</organism>
<name>A0A3A5KX68_9HYPH</name>
<protein>
    <recommendedName>
        <fullName evidence="2">Indoleacetamide hydrolase</fullName>
    </recommendedName>
</protein>
<dbReference type="Proteomes" id="UP000272706">
    <property type="component" value="Unassembled WGS sequence"/>
</dbReference>
<dbReference type="GO" id="GO:0003824">
    <property type="term" value="F:catalytic activity"/>
    <property type="evidence" value="ECO:0007669"/>
    <property type="project" value="InterPro"/>
</dbReference>
<evidence type="ECO:0000256" key="2">
    <source>
        <dbReference type="ARBA" id="ARBA00021874"/>
    </source>
</evidence>
<dbReference type="PROSITE" id="PS00571">
    <property type="entry name" value="AMIDASES"/>
    <property type="match status" value="1"/>
</dbReference>
<dbReference type="RefSeq" id="WP_120013886.1">
    <property type="nucleotide sequence ID" value="NZ_QZWZ01000006.1"/>
</dbReference>
<dbReference type="PANTHER" id="PTHR11895">
    <property type="entry name" value="TRANSAMIDASE"/>
    <property type="match status" value="1"/>
</dbReference>
<comment type="caution">
    <text evidence="4">The sequence shown here is derived from an EMBL/GenBank/DDBJ whole genome shotgun (WGS) entry which is preliminary data.</text>
</comment>
<dbReference type="InterPro" id="IPR023631">
    <property type="entry name" value="Amidase_dom"/>
</dbReference>